<accession>A0A1W0X8K1</accession>
<dbReference type="Proteomes" id="UP000192578">
    <property type="component" value="Unassembled WGS sequence"/>
</dbReference>
<gene>
    <name evidence="1" type="ORF">BV898_02348</name>
</gene>
<protein>
    <submittedName>
        <fullName evidence="1">Uncharacterized protein</fullName>
    </submittedName>
</protein>
<organism evidence="1 2">
    <name type="scientific">Hypsibius exemplaris</name>
    <name type="common">Freshwater tardigrade</name>
    <dbReference type="NCBI Taxonomy" id="2072580"/>
    <lineage>
        <taxon>Eukaryota</taxon>
        <taxon>Metazoa</taxon>
        <taxon>Ecdysozoa</taxon>
        <taxon>Tardigrada</taxon>
        <taxon>Eutardigrada</taxon>
        <taxon>Parachela</taxon>
        <taxon>Hypsibioidea</taxon>
        <taxon>Hypsibiidae</taxon>
        <taxon>Hypsibius</taxon>
    </lineage>
</organism>
<evidence type="ECO:0000313" key="1">
    <source>
        <dbReference type="EMBL" id="OQV23601.1"/>
    </source>
</evidence>
<dbReference type="EMBL" id="MTYJ01000010">
    <property type="protein sequence ID" value="OQV23601.1"/>
    <property type="molecule type" value="Genomic_DNA"/>
</dbReference>
<comment type="caution">
    <text evidence="1">The sequence shown here is derived from an EMBL/GenBank/DDBJ whole genome shotgun (WGS) entry which is preliminary data.</text>
</comment>
<evidence type="ECO:0000313" key="2">
    <source>
        <dbReference type="Proteomes" id="UP000192578"/>
    </source>
</evidence>
<name>A0A1W0X8K1_HYPEX</name>
<reference evidence="2" key="1">
    <citation type="submission" date="2017-01" db="EMBL/GenBank/DDBJ databases">
        <title>Comparative genomics of anhydrobiosis in the tardigrade Hypsibius dujardini.</title>
        <authorList>
            <person name="Yoshida Y."/>
            <person name="Koutsovoulos G."/>
            <person name="Laetsch D."/>
            <person name="Stevens L."/>
            <person name="Kumar S."/>
            <person name="Horikawa D."/>
            <person name="Ishino K."/>
            <person name="Komine S."/>
            <person name="Tomita M."/>
            <person name="Blaxter M."/>
            <person name="Arakawa K."/>
        </authorList>
    </citation>
    <scope>NUCLEOTIDE SEQUENCE [LARGE SCALE GENOMIC DNA]</scope>
    <source>
        <strain evidence="2">Z151</strain>
    </source>
</reference>
<dbReference type="AlphaFoldDB" id="A0A1W0X8K1"/>
<keyword evidence="2" id="KW-1185">Reference proteome</keyword>
<sequence length="417" mass="46240">MASTRAAMSDVDRFTKRIYDCVVTNVLVHRSLTALELEQAFYQDYEPMFLSEALLKAGFATLADFACHYPNELRVNRIAYSGGYEYFTPGPNVPALLEDNIRLIRTTESHKRPNPNNREKGIMGSTRIKWKYDESARQAKLSKPAVRPSVPGNSPPGQAVAPAELEVPPRCLPLLTPVAVPVYQPQALTNKNTVPSVDGSRNYLPVAHPMPYRSMSTSTEILPQWYNEPVAGLLPTPQYHPGFLPRAVFTQPMTSKQFLSGDRKLDQAMEMYAAQSADFRQSGGALPPPPIFDSDESDDGFAVPVVEPRRVHAVAVDVTRMMMPGVVQSTPIGEVRAVVKPMMPPINSTETVVPTSPVAVFSAPTRIADKRLEEILKLGSLRLKQSSEKGFSSTYEARIRMYRQLREYNSSRGVPAC</sequence>
<dbReference type="OrthoDB" id="10640800at2759"/>
<proteinExistence type="predicted"/>